<dbReference type="Pfam" id="PF26113">
    <property type="entry name" value="GH16_XgeA"/>
    <property type="match status" value="1"/>
</dbReference>
<feature type="compositionally biased region" description="Pro residues" evidence="1">
    <location>
        <begin position="192"/>
        <end position="203"/>
    </location>
</feature>
<dbReference type="InterPro" id="IPR050546">
    <property type="entry name" value="Glycosyl_Hydrlase_16"/>
</dbReference>
<dbReference type="PANTHER" id="PTHR10963:SF24">
    <property type="entry name" value="GLYCOSIDASE C21B10.07-RELATED"/>
    <property type="match status" value="1"/>
</dbReference>
<dbReference type="GO" id="GO:0009251">
    <property type="term" value="P:glucan catabolic process"/>
    <property type="evidence" value="ECO:0007669"/>
    <property type="project" value="TreeGrafter"/>
</dbReference>
<comment type="caution">
    <text evidence="3">The sequence shown here is derived from an EMBL/GenBank/DDBJ whole genome shotgun (WGS) entry which is preliminary data.</text>
</comment>
<protein>
    <recommendedName>
        <fullName evidence="5">GH16 domain-containing protein</fullName>
    </recommendedName>
</protein>
<keyword evidence="2" id="KW-1133">Transmembrane helix</keyword>
<evidence type="ECO:0000313" key="4">
    <source>
        <dbReference type="Proteomes" id="UP001050691"/>
    </source>
</evidence>
<name>A0AAV4ZXK3_9AGAM</name>
<evidence type="ECO:0000256" key="2">
    <source>
        <dbReference type="SAM" id="Phobius"/>
    </source>
</evidence>
<dbReference type="EMBL" id="BPWL01000002">
    <property type="protein sequence ID" value="GJJ06871.1"/>
    <property type="molecule type" value="Genomic_DNA"/>
</dbReference>
<dbReference type="Gene3D" id="2.60.120.200">
    <property type="match status" value="1"/>
</dbReference>
<sequence>MPRLLRKFGPLLLYTVLHFIPWCFGFDLVREYSGTMWPNDGEIDIVEGVNLMGQNQMAVHTLPGCFHDTPPDQLGFSNSNSNCSTPAGCTVLDTTNQASFGQSFAQAGGGVWAAQFDIAGILTNLPQNLQSSGASNSLDISSWGSPVASYPSTMCNITEFFGPQQLVIDITLCGDWAGLPQVYPETCANEPPNNPSPPNPPRTGPTCYPDNVPGPGSPRFDQAYFEISYIRAYTTNGPTPTPNAEGGQVAGSLSTPPPGGSNPTTIVQNGTTIVFFPNTDIPNSNNIAGTYKLESFSVWIRIAVSVFVGVGLGFFWVGFGG</sequence>
<dbReference type="SUPFAM" id="SSF49899">
    <property type="entry name" value="Concanavalin A-like lectins/glucanases"/>
    <property type="match status" value="1"/>
</dbReference>
<evidence type="ECO:0000313" key="3">
    <source>
        <dbReference type="EMBL" id="GJJ06871.1"/>
    </source>
</evidence>
<evidence type="ECO:0008006" key="5">
    <source>
        <dbReference type="Google" id="ProtNLM"/>
    </source>
</evidence>
<feature type="region of interest" description="Disordered" evidence="1">
    <location>
        <begin position="187"/>
        <end position="213"/>
    </location>
</feature>
<accession>A0AAV4ZXK3</accession>
<dbReference type="Proteomes" id="UP001050691">
    <property type="component" value="Unassembled WGS sequence"/>
</dbReference>
<keyword evidence="2" id="KW-0812">Transmembrane</keyword>
<dbReference type="PANTHER" id="PTHR10963">
    <property type="entry name" value="GLYCOSYL HYDROLASE-RELATED"/>
    <property type="match status" value="1"/>
</dbReference>
<keyword evidence="4" id="KW-1185">Reference proteome</keyword>
<gene>
    <name evidence="3" type="ORF">Clacol_001067</name>
</gene>
<dbReference type="AlphaFoldDB" id="A0AAV4ZXK3"/>
<organism evidence="3 4">
    <name type="scientific">Clathrus columnatus</name>
    <dbReference type="NCBI Taxonomy" id="1419009"/>
    <lineage>
        <taxon>Eukaryota</taxon>
        <taxon>Fungi</taxon>
        <taxon>Dikarya</taxon>
        <taxon>Basidiomycota</taxon>
        <taxon>Agaricomycotina</taxon>
        <taxon>Agaricomycetes</taxon>
        <taxon>Phallomycetidae</taxon>
        <taxon>Phallales</taxon>
        <taxon>Clathraceae</taxon>
        <taxon>Clathrus</taxon>
    </lineage>
</organism>
<feature type="region of interest" description="Disordered" evidence="1">
    <location>
        <begin position="236"/>
        <end position="261"/>
    </location>
</feature>
<keyword evidence="2" id="KW-0472">Membrane</keyword>
<feature type="transmembrane region" description="Helical" evidence="2">
    <location>
        <begin position="298"/>
        <end position="319"/>
    </location>
</feature>
<dbReference type="InterPro" id="IPR013320">
    <property type="entry name" value="ConA-like_dom_sf"/>
</dbReference>
<evidence type="ECO:0000256" key="1">
    <source>
        <dbReference type="SAM" id="MobiDB-lite"/>
    </source>
</evidence>
<reference evidence="3" key="1">
    <citation type="submission" date="2021-10" db="EMBL/GenBank/DDBJ databases">
        <title>De novo Genome Assembly of Clathrus columnatus (Basidiomycota, Fungi) Using Illumina and Nanopore Sequence Data.</title>
        <authorList>
            <person name="Ogiso-Tanaka E."/>
            <person name="Itagaki H."/>
            <person name="Hosoya T."/>
            <person name="Hosaka K."/>
        </authorList>
    </citation>
    <scope>NUCLEOTIDE SEQUENCE</scope>
    <source>
        <strain evidence="3">MO-923</strain>
    </source>
</reference>
<proteinExistence type="predicted"/>